<dbReference type="Proteomes" id="UP001224775">
    <property type="component" value="Unassembled WGS sequence"/>
</dbReference>
<dbReference type="EMBL" id="JATAAI010000003">
    <property type="protein sequence ID" value="KAK1747144.1"/>
    <property type="molecule type" value="Genomic_DNA"/>
</dbReference>
<accession>A0AAD8YIE9</accession>
<organism evidence="2 3">
    <name type="scientific">Skeletonema marinoi</name>
    <dbReference type="NCBI Taxonomy" id="267567"/>
    <lineage>
        <taxon>Eukaryota</taxon>
        <taxon>Sar</taxon>
        <taxon>Stramenopiles</taxon>
        <taxon>Ochrophyta</taxon>
        <taxon>Bacillariophyta</taxon>
        <taxon>Coscinodiscophyceae</taxon>
        <taxon>Thalassiosirophycidae</taxon>
        <taxon>Thalassiosirales</taxon>
        <taxon>Skeletonemataceae</taxon>
        <taxon>Skeletonema</taxon>
        <taxon>Skeletonema marinoi-dohrnii complex</taxon>
    </lineage>
</organism>
<reference evidence="2" key="1">
    <citation type="submission" date="2023-06" db="EMBL/GenBank/DDBJ databases">
        <title>Survivors Of The Sea: Transcriptome response of Skeletonema marinoi to long-term dormancy.</title>
        <authorList>
            <person name="Pinder M.I.M."/>
            <person name="Kourtchenko O."/>
            <person name="Robertson E.K."/>
            <person name="Larsson T."/>
            <person name="Maumus F."/>
            <person name="Osuna-Cruz C.M."/>
            <person name="Vancaester E."/>
            <person name="Stenow R."/>
            <person name="Vandepoele K."/>
            <person name="Ploug H."/>
            <person name="Bruchert V."/>
            <person name="Godhe A."/>
            <person name="Topel M."/>
        </authorList>
    </citation>
    <scope>NUCLEOTIDE SEQUENCE</scope>
    <source>
        <strain evidence="2">R05AC</strain>
    </source>
</reference>
<comment type="caution">
    <text evidence="2">The sequence shown here is derived from an EMBL/GenBank/DDBJ whole genome shotgun (WGS) entry which is preliminary data.</text>
</comment>
<dbReference type="AlphaFoldDB" id="A0AAD8YIE9"/>
<keyword evidence="1" id="KW-0812">Transmembrane</keyword>
<sequence>MDGTICLPENNDPHFFFDNVSHLGSKLRMSLLAIELVEPWTSIRSIAGVELRDDDVIPLSQRSPENCPKARAMTLPESVLMKDVNITWTIGGAFTVTETAIMHGKWDVLDKKIFDCVTQPTKQELDAFFTILRDFEVMEGETAQEMEDDVSFTPVQNGITRWHASQLNGKAGVIPAETTFTVSLDLSDYKVGDVIAIYALARTDQREYSGENRPQSSFVNTRTNPDWSHTNTGMAGSSSAVQGRLDWFSVPVTITIRAQPGFFQSKQPIETSLRVSDIGLVSIDSPGIEDLFYPLLAAIIVVALVFFCAFCREESDGTDIFSVLKERRAIKRQKISMDEFFSEEAHSLELT</sequence>
<name>A0AAD8YIE9_9STRA</name>
<gene>
    <name evidence="2" type="ORF">QTG54_002488</name>
</gene>
<keyword evidence="3" id="KW-1185">Reference proteome</keyword>
<feature type="transmembrane region" description="Helical" evidence="1">
    <location>
        <begin position="291"/>
        <end position="311"/>
    </location>
</feature>
<proteinExistence type="predicted"/>
<evidence type="ECO:0000313" key="2">
    <source>
        <dbReference type="EMBL" id="KAK1747144.1"/>
    </source>
</evidence>
<keyword evidence="1" id="KW-1133">Transmembrane helix</keyword>
<evidence type="ECO:0000313" key="3">
    <source>
        <dbReference type="Proteomes" id="UP001224775"/>
    </source>
</evidence>
<protein>
    <submittedName>
        <fullName evidence="2">Uncharacterized protein</fullName>
    </submittedName>
</protein>
<evidence type="ECO:0000256" key="1">
    <source>
        <dbReference type="SAM" id="Phobius"/>
    </source>
</evidence>
<keyword evidence="1" id="KW-0472">Membrane</keyword>